<sequence length="61" mass="7138">MTLIWYGEQDSPLMGIPQGEQKTIDDQLGKLNFYHWKDWLKIGLNYGTLIHQNHRSGHKVS</sequence>
<dbReference type="Proteomes" id="UP000192997">
    <property type="component" value="Unassembled WGS sequence"/>
</dbReference>
<accession>A0A1X4GB97</accession>
<reference evidence="2" key="1">
    <citation type="submission" date="2017-04" db="EMBL/GenBank/DDBJ databases">
        <authorList>
            <person name="Abreu V.A."/>
            <person name="Popin R.V."/>
            <person name="Rigonato J."/>
            <person name="Andreote A.P."/>
            <person name="Schaker P.C."/>
            <person name="Hoff-Risseti C."/>
            <person name="Alvarenga D.O."/>
            <person name="Varani A.M."/>
            <person name="Fiore M.F."/>
        </authorList>
    </citation>
    <scope>NUCLEOTIDE SEQUENCE [LARGE SCALE GENOMIC DNA]</scope>
    <source>
        <strain evidence="2">CENA303</strain>
    </source>
</reference>
<evidence type="ECO:0000313" key="1">
    <source>
        <dbReference type="EMBL" id="OSO94337.1"/>
    </source>
</evidence>
<evidence type="ECO:0000313" key="2">
    <source>
        <dbReference type="Proteomes" id="UP000192997"/>
    </source>
</evidence>
<organism evidence="1 2">
    <name type="scientific">Cylindrospermopsis raciborskii CENA303</name>
    <dbReference type="NCBI Taxonomy" id="1170769"/>
    <lineage>
        <taxon>Bacteria</taxon>
        <taxon>Bacillati</taxon>
        <taxon>Cyanobacteriota</taxon>
        <taxon>Cyanophyceae</taxon>
        <taxon>Nostocales</taxon>
        <taxon>Aphanizomenonaceae</taxon>
        <taxon>Cylindrospermopsis</taxon>
    </lineage>
</organism>
<name>A0A1X4GB97_9CYAN</name>
<dbReference type="EMBL" id="NBYN01000014">
    <property type="protein sequence ID" value="OSO94337.1"/>
    <property type="molecule type" value="Genomic_DNA"/>
</dbReference>
<gene>
    <name evidence="1" type="ORF">B7O87_04000</name>
</gene>
<proteinExistence type="predicted"/>
<protein>
    <submittedName>
        <fullName evidence="1">Uncharacterized protein</fullName>
    </submittedName>
</protein>
<dbReference type="AlphaFoldDB" id="A0A1X4GB97"/>
<comment type="caution">
    <text evidence="1">The sequence shown here is derived from an EMBL/GenBank/DDBJ whole genome shotgun (WGS) entry which is preliminary data.</text>
</comment>